<dbReference type="InterPro" id="IPR019931">
    <property type="entry name" value="LPXTG_anchor"/>
</dbReference>
<evidence type="ECO:0000256" key="4">
    <source>
        <dbReference type="ARBA" id="ARBA00023088"/>
    </source>
</evidence>
<evidence type="ECO:0000256" key="3">
    <source>
        <dbReference type="ARBA" id="ARBA00022729"/>
    </source>
</evidence>
<comment type="caution">
    <text evidence="8">The sequence shown here is derived from an EMBL/GenBank/DDBJ whole genome shotgun (WGS) entry which is preliminary data.</text>
</comment>
<proteinExistence type="predicted"/>
<feature type="transmembrane region" description="Helical" evidence="5">
    <location>
        <begin position="160"/>
        <end position="180"/>
    </location>
</feature>
<keyword evidence="3 6" id="KW-0732">Signal</keyword>
<name>A0ABN2JQP5_9ACTN</name>
<evidence type="ECO:0000313" key="8">
    <source>
        <dbReference type="EMBL" id="GAA1735828.1"/>
    </source>
</evidence>
<evidence type="ECO:0000256" key="6">
    <source>
        <dbReference type="SAM" id="SignalP"/>
    </source>
</evidence>
<keyword evidence="5" id="KW-0472">Membrane</keyword>
<keyword evidence="2" id="KW-0964">Secreted</keyword>
<gene>
    <name evidence="8" type="ORF">GCM10009710_15320</name>
</gene>
<accession>A0ABN2JQP5</accession>
<evidence type="ECO:0000313" key="9">
    <source>
        <dbReference type="Proteomes" id="UP001501057"/>
    </source>
</evidence>
<feature type="signal peptide" evidence="6">
    <location>
        <begin position="1"/>
        <end position="28"/>
    </location>
</feature>
<reference evidence="8 9" key="1">
    <citation type="journal article" date="2019" name="Int. J. Syst. Evol. Microbiol.">
        <title>The Global Catalogue of Microorganisms (GCM) 10K type strain sequencing project: providing services to taxonomists for standard genome sequencing and annotation.</title>
        <authorList>
            <consortium name="The Broad Institute Genomics Platform"/>
            <consortium name="The Broad Institute Genome Sequencing Center for Infectious Disease"/>
            <person name="Wu L."/>
            <person name="Ma J."/>
        </authorList>
    </citation>
    <scope>NUCLEOTIDE SEQUENCE [LARGE SCALE GENOMIC DNA]</scope>
    <source>
        <strain evidence="8 9">JCM 13518</strain>
    </source>
</reference>
<dbReference type="PROSITE" id="PS50847">
    <property type="entry name" value="GRAM_POS_ANCHORING"/>
    <property type="match status" value="1"/>
</dbReference>
<keyword evidence="4" id="KW-0572">Peptidoglycan-anchor</keyword>
<dbReference type="Pfam" id="PF00746">
    <property type="entry name" value="Gram_pos_anchor"/>
    <property type="match status" value="1"/>
</dbReference>
<dbReference type="RefSeq" id="WP_344199596.1">
    <property type="nucleotide sequence ID" value="NZ_BAAAME010000003.1"/>
</dbReference>
<organism evidence="8 9">
    <name type="scientific">Aeromicrobium alkaliterrae</name>
    <dbReference type="NCBI Taxonomy" id="302168"/>
    <lineage>
        <taxon>Bacteria</taxon>
        <taxon>Bacillati</taxon>
        <taxon>Actinomycetota</taxon>
        <taxon>Actinomycetes</taxon>
        <taxon>Propionibacteriales</taxon>
        <taxon>Nocardioidaceae</taxon>
        <taxon>Aeromicrobium</taxon>
    </lineage>
</organism>
<evidence type="ECO:0000256" key="2">
    <source>
        <dbReference type="ARBA" id="ARBA00022525"/>
    </source>
</evidence>
<feature type="domain" description="Gram-positive cocci surface proteins LPxTG" evidence="7">
    <location>
        <begin position="153"/>
        <end position="185"/>
    </location>
</feature>
<keyword evidence="5" id="KW-1133">Transmembrane helix</keyword>
<protein>
    <recommendedName>
        <fullName evidence="7">Gram-positive cocci surface proteins LPxTG domain-containing protein</fullName>
    </recommendedName>
</protein>
<dbReference type="EMBL" id="BAAAME010000003">
    <property type="protein sequence ID" value="GAA1735828.1"/>
    <property type="molecule type" value="Genomic_DNA"/>
</dbReference>
<keyword evidence="1" id="KW-0134">Cell wall</keyword>
<feature type="chain" id="PRO_5046770546" description="Gram-positive cocci surface proteins LPxTG domain-containing protein" evidence="6">
    <location>
        <begin position="29"/>
        <end position="185"/>
    </location>
</feature>
<evidence type="ECO:0000256" key="1">
    <source>
        <dbReference type="ARBA" id="ARBA00022512"/>
    </source>
</evidence>
<sequence>MRRVLRSFTTVLALVVVMAGVAGGAAHAEVRAGYVVDDGVVVTIGGGTLIGGDVVRVPVTVTRTVDGVQVPVVCNVLRVSTSPDLVESFVGGGSATYDLRLGTKVVRDVTRTVVTATCEYTPFGPGGGTASASNVITLLPLGSSVGGDGSGILPTTGTEVGLWLLVVGGVLVLGGGALAARRRRS</sequence>
<dbReference type="Proteomes" id="UP001501057">
    <property type="component" value="Unassembled WGS sequence"/>
</dbReference>
<keyword evidence="5" id="KW-0812">Transmembrane</keyword>
<dbReference type="NCBIfam" id="TIGR01167">
    <property type="entry name" value="LPXTG_anchor"/>
    <property type="match status" value="1"/>
</dbReference>
<evidence type="ECO:0000256" key="5">
    <source>
        <dbReference type="SAM" id="Phobius"/>
    </source>
</evidence>
<evidence type="ECO:0000259" key="7">
    <source>
        <dbReference type="PROSITE" id="PS50847"/>
    </source>
</evidence>
<keyword evidence="9" id="KW-1185">Reference proteome</keyword>